<keyword evidence="3" id="KW-1185">Reference proteome</keyword>
<name>A0A0G4F7A8_VITBC</name>
<dbReference type="InParanoid" id="A0A0G4F7A8"/>
<feature type="region of interest" description="Disordered" evidence="1">
    <location>
        <begin position="55"/>
        <end position="86"/>
    </location>
</feature>
<dbReference type="VEuPathDB" id="CryptoDB:Vbra_8856"/>
<evidence type="ECO:0000313" key="2">
    <source>
        <dbReference type="EMBL" id="CEM07990.1"/>
    </source>
</evidence>
<evidence type="ECO:0000256" key="1">
    <source>
        <dbReference type="SAM" id="MobiDB-lite"/>
    </source>
</evidence>
<dbReference type="EMBL" id="CDMY01000382">
    <property type="protein sequence ID" value="CEM07990.1"/>
    <property type="molecule type" value="Genomic_DNA"/>
</dbReference>
<protein>
    <submittedName>
        <fullName evidence="2">Uncharacterized protein</fullName>
    </submittedName>
</protein>
<dbReference type="AlphaFoldDB" id="A0A0G4F7A8"/>
<organism evidence="2 3">
    <name type="scientific">Vitrella brassicaformis (strain CCMP3155)</name>
    <dbReference type="NCBI Taxonomy" id="1169540"/>
    <lineage>
        <taxon>Eukaryota</taxon>
        <taxon>Sar</taxon>
        <taxon>Alveolata</taxon>
        <taxon>Colpodellida</taxon>
        <taxon>Vitrellaceae</taxon>
        <taxon>Vitrella</taxon>
    </lineage>
</organism>
<feature type="compositionally biased region" description="Low complexity" evidence="1">
    <location>
        <begin position="67"/>
        <end position="86"/>
    </location>
</feature>
<accession>A0A0G4F7A8</accession>
<gene>
    <name evidence="2" type="ORF">Vbra_8856</name>
</gene>
<reference evidence="2 3" key="1">
    <citation type="submission" date="2014-11" db="EMBL/GenBank/DDBJ databases">
        <authorList>
            <person name="Zhu J."/>
            <person name="Qi W."/>
            <person name="Song R."/>
        </authorList>
    </citation>
    <scope>NUCLEOTIDE SEQUENCE [LARGE SCALE GENOMIC DNA]</scope>
</reference>
<sequence>MDERRLGKPVLPPAIEGNFLDSIAAEKGNFFVGFAKYGHWKLKLVLVRTSSAGRISRRPSSTHCPKPSARSAPSSLSSRSWSVRDG</sequence>
<dbReference type="Proteomes" id="UP000041254">
    <property type="component" value="Unassembled WGS sequence"/>
</dbReference>
<evidence type="ECO:0000313" key="3">
    <source>
        <dbReference type="Proteomes" id="UP000041254"/>
    </source>
</evidence>
<proteinExistence type="predicted"/>